<sequence length="87" mass="9167">MHGRNGCGLHLSPLLFAERADPGETHSEGKTHGPAKGEPKGVADVTCPDLVGEVADVRTGVEDESQVDLKGDPPEDGSKEHKAEEQL</sequence>
<dbReference type="AlphaFoldDB" id="A0A427YSS7"/>
<keyword evidence="3" id="KW-1185">Reference proteome</keyword>
<comment type="caution">
    <text evidence="2">The sequence shown here is derived from an EMBL/GenBank/DDBJ whole genome shotgun (WGS) entry which is preliminary data.</text>
</comment>
<proteinExistence type="predicted"/>
<name>A0A427YSS7_9TREE</name>
<evidence type="ECO:0000313" key="3">
    <source>
        <dbReference type="Proteomes" id="UP000279259"/>
    </source>
</evidence>
<dbReference type="EMBL" id="RSCD01000002">
    <property type="protein sequence ID" value="RSH94170.1"/>
    <property type="molecule type" value="Genomic_DNA"/>
</dbReference>
<dbReference type="Proteomes" id="UP000279259">
    <property type="component" value="Unassembled WGS sequence"/>
</dbReference>
<accession>A0A427YSS7</accession>
<protein>
    <submittedName>
        <fullName evidence="2">Uncharacterized protein</fullName>
    </submittedName>
</protein>
<feature type="region of interest" description="Disordered" evidence="1">
    <location>
        <begin position="1"/>
        <end position="87"/>
    </location>
</feature>
<feature type="compositionally biased region" description="Basic and acidic residues" evidence="1">
    <location>
        <begin position="18"/>
        <end position="41"/>
    </location>
</feature>
<gene>
    <name evidence="2" type="ORF">EHS25_003973</name>
</gene>
<evidence type="ECO:0000256" key="1">
    <source>
        <dbReference type="SAM" id="MobiDB-lite"/>
    </source>
</evidence>
<reference evidence="2 3" key="1">
    <citation type="submission" date="2018-11" db="EMBL/GenBank/DDBJ databases">
        <title>Genome sequence of Saitozyma podzolica DSM 27192.</title>
        <authorList>
            <person name="Aliyu H."/>
            <person name="Gorte O."/>
            <person name="Ochsenreither K."/>
        </authorList>
    </citation>
    <scope>NUCLEOTIDE SEQUENCE [LARGE SCALE GENOMIC DNA]</scope>
    <source>
        <strain evidence="2 3">DSM 27192</strain>
    </source>
</reference>
<evidence type="ECO:0000313" key="2">
    <source>
        <dbReference type="EMBL" id="RSH94170.1"/>
    </source>
</evidence>
<organism evidence="2 3">
    <name type="scientific">Saitozyma podzolica</name>
    <dbReference type="NCBI Taxonomy" id="1890683"/>
    <lineage>
        <taxon>Eukaryota</taxon>
        <taxon>Fungi</taxon>
        <taxon>Dikarya</taxon>
        <taxon>Basidiomycota</taxon>
        <taxon>Agaricomycotina</taxon>
        <taxon>Tremellomycetes</taxon>
        <taxon>Tremellales</taxon>
        <taxon>Trimorphomycetaceae</taxon>
        <taxon>Saitozyma</taxon>
    </lineage>
</organism>
<feature type="compositionally biased region" description="Basic and acidic residues" evidence="1">
    <location>
        <begin position="55"/>
        <end position="87"/>
    </location>
</feature>